<evidence type="ECO:0000256" key="4">
    <source>
        <dbReference type="ARBA" id="ARBA00022448"/>
    </source>
</evidence>
<comment type="subcellular location">
    <subcellularLocation>
        <location evidence="1">Host endoplasmic reticulum membrane</location>
    </subcellularLocation>
</comment>
<keyword evidence="6" id="KW-1043">Host membrane</keyword>
<comment type="similarity">
    <text evidence="2">Belongs to the Tymovirales TGBp3 protein family.</text>
</comment>
<sequence length="61" mass="6489">MHDNTILLLALILIICCVITFLRPTDPCTISITGEAVRVSNCAITAELLAFAREAKPAGSC</sequence>
<evidence type="ECO:0000256" key="13">
    <source>
        <dbReference type="ARBA" id="ARBA00033148"/>
    </source>
</evidence>
<evidence type="ECO:0000256" key="2">
    <source>
        <dbReference type="ARBA" id="ARBA00010355"/>
    </source>
</evidence>
<evidence type="ECO:0000256" key="5">
    <source>
        <dbReference type="ARBA" id="ARBA00022692"/>
    </source>
</evidence>
<feature type="transmembrane region" description="Helical" evidence="14">
    <location>
        <begin position="6"/>
        <end position="22"/>
    </location>
</feature>
<evidence type="ECO:0000256" key="9">
    <source>
        <dbReference type="ARBA" id="ARBA00023136"/>
    </source>
</evidence>
<dbReference type="InterPro" id="IPR003411">
    <property type="entry name" value="TGBp3"/>
</dbReference>
<evidence type="ECO:0000256" key="10">
    <source>
        <dbReference type="ARBA" id="ARBA00023184"/>
    </source>
</evidence>
<evidence type="ECO:0000256" key="8">
    <source>
        <dbReference type="ARBA" id="ARBA00023031"/>
    </source>
</evidence>
<accession>A0A7T5QZ84</accession>
<proteinExistence type="inferred from homology"/>
<keyword evidence="7 14" id="KW-1133">Transmembrane helix</keyword>
<evidence type="ECO:0000256" key="6">
    <source>
        <dbReference type="ARBA" id="ARBA00022870"/>
    </source>
</evidence>
<dbReference type="Pfam" id="PF02495">
    <property type="entry name" value="TGBp3"/>
    <property type="match status" value="1"/>
</dbReference>
<keyword evidence="4" id="KW-0813">Transport</keyword>
<evidence type="ECO:0000256" key="7">
    <source>
        <dbReference type="ARBA" id="ARBA00022989"/>
    </source>
</evidence>
<dbReference type="GO" id="GO:0044167">
    <property type="term" value="C:host cell endoplasmic reticulum membrane"/>
    <property type="evidence" value="ECO:0007669"/>
    <property type="project" value="UniProtKB-SubCell"/>
</dbReference>
<evidence type="ECO:0000256" key="11">
    <source>
        <dbReference type="ARBA" id="ARBA00025270"/>
    </source>
</evidence>
<evidence type="ECO:0000256" key="12">
    <source>
        <dbReference type="ARBA" id="ARBA00030266"/>
    </source>
</evidence>
<reference evidence="15" key="1">
    <citation type="submission" date="2020-11" db="EMBL/GenBank/DDBJ databases">
        <authorList>
            <person name="Bejerman N."/>
        </authorList>
    </citation>
    <scope>NUCLEOTIDE SEQUENCE</scope>
    <source>
        <strain evidence="15">Tage</strain>
    </source>
</reference>
<dbReference type="GO" id="GO:0046740">
    <property type="term" value="P:transport of virus in host, cell to cell"/>
    <property type="evidence" value="ECO:0007669"/>
    <property type="project" value="UniProtKB-KW"/>
</dbReference>
<name>A0A7T5QZ84_9VIRU</name>
<comment type="function">
    <text evidence="11">Plays a role in viral cell-to-cell propagation, by facilitating genome transport to neighboring plant cells through plasmosdesmata. May induce the formation of granular vesicles derived from the Endoplasmic reticulum, which align on actin filaments.</text>
</comment>
<keyword evidence="5 14" id="KW-0812">Transmembrane</keyword>
<dbReference type="EMBL" id="MW328722">
    <property type="protein sequence ID" value="QQG34556.1"/>
    <property type="molecule type" value="Genomic_RNA"/>
</dbReference>
<keyword evidence="9 14" id="KW-0472">Membrane</keyword>
<evidence type="ECO:0000256" key="1">
    <source>
        <dbReference type="ARBA" id="ARBA00004625"/>
    </source>
</evidence>
<organism evidence="15">
    <name type="scientific">Tagetes carlavirus 1</name>
    <dbReference type="NCBI Taxonomy" id="2794422"/>
    <lineage>
        <taxon>Viruses</taxon>
        <taxon>Riboviria</taxon>
        <taxon>Orthornavirae</taxon>
        <taxon>Kitrinoviricota</taxon>
        <taxon>Alsuviricetes</taxon>
        <taxon>Tymovirales</taxon>
        <taxon>Betaflexiviridae</taxon>
        <taxon>Quinvirinae</taxon>
        <taxon>Carlavirus</taxon>
    </lineage>
</organism>
<keyword evidence="10" id="KW-1038">Host endoplasmic reticulum</keyword>
<evidence type="ECO:0000313" key="15">
    <source>
        <dbReference type="EMBL" id="QQG34556.1"/>
    </source>
</evidence>
<keyword evidence="8" id="KW-0916">Viral movement protein</keyword>
<protein>
    <recommendedName>
        <fullName evidence="3">Movement protein TGBp3</fullName>
    </recommendedName>
    <alternativeName>
        <fullName evidence="12">7 kDa protein</fullName>
    </alternativeName>
    <alternativeName>
        <fullName evidence="13">Triple gene block 3 protein</fullName>
    </alternativeName>
</protein>
<evidence type="ECO:0000256" key="14">
    <source>
        <dbReference type="SAM" id="Phobius"/>
    </source>
</evidence>
<evidence type="ECO:0000256" key="3">
    <source>
        <dbReference type="ARBA" id="ARBA00013812"/>
    </source>
</evidence>